<organism evidence="1">
    <name type="scientific">Desulfofervidus auxilii</name>
    <dbReference type="NCBI Taxonomy" id="1621989"/>
    <lineage>
        <taxon>Bacteria</taxon>
        <taxon>Pseudomonadati</taxon>
        <taxon>Thermodesulfobacteriota</taxon>
        <taxon>Candidatus Desulfofervidia</taxon>
        <taxon>Candidatus Desulfofervidales</taxon>
        <taxon>Candidatus Desulfofervidaceae</taxon>
        <taxon>Candidatus Desulfofervidus</taxon>
    </lineage>
</organism>
<accession>A0A7V0NEA2</accession>
<dbReference type="AlphaFoldDB" id="A0A7V0NEA2"/>
<evidence type="ECO:0008006" key="2">
    <source>
        <dbReference type="Google" id="ProtNLM"/>
    </source>
</evidence>
<name>A0A7V0NEA2_DESA2</name>
<proteinExistence type="predicted"/>
<dbReference type="EMBL" id="DQWQ01000043">
    <property type="protein sequence ID" value="HDD35332.1"/>
    <property type="molecule type" value="Genomic_DNA"/>
</dbReference>
<comment type="caution">
    <text evidence="1">The sequence shown here is derived from an EMBL/GenBank/DDBJ whole genome shotgun (WGS) entry which is preliminary data.</text>
</comment>
<reference evidence="1" key="1">
    <citation type="journal article" date="2020" name="mSystems">
        <title>Genome- and Community-Level Interaction Insights into Carbon Utilization and Element Cycling Functions of Hydrothermarchaeota in Hydrothermal Sediment.</title>
        <authorList>
            <person name="Zhou Z."/>
            <person name="Liu Y."/>
            <person name="Xu W."/>
            <person name="Pan J."/>
            <person name="Luo Z.H."/>
            <person name="Li M."/>
        </authorList>
    </citation>
    <scope>NUCLEOTIDE SEQUENCE [LARGE SCALE GENOMIC DNA]</scope>
    <source>
        <strain evidence="1">HyVt-113</strain>
    </source>
</reference>
<evidence type="ECO:0000313" key="1">
    <source>
        <dbReference type="EMBL" id="HDD35332.1"/>
    </source>
</evidence>
<gene>
    <name evidence="1" type="ORF">ENF30_00880</name>
</gene>
<dbReference type="Proteomes" id="UP000885706">
    <property type="component" value="Unassembled WGS sequence"/>
</dbReference>
<protein>
    <recommendedName>
        <fullName evidence="2">PIN domain-containing protein</fullName>
    </recommendedName>
</protein>
<sequence>MSETFIIDEWLWSDLNGDNGEQKQKEAFSFLETLYKKCDKIAVAKSSKFQQKEWNFSKSATDLIKRKIVKFYWQSIRWNFLKYEEIDIEREGIVGIENIDPDDIYLIKIHYKTKASIITTDNKLINALRSKNIPCKQRDQFLQDYKL</sequence>